<dbReference type="InterPro" id="IPR017927">
    <property type="entry name" value="FAD-bd_FR_type"/>
</dbReference>
<sequence>MRSRAGWTSAGTPTASIPEPFMARELLTQCIAAYPLIEGSTMSARTLTCTVETMETLSADVYRLFLRGDPQQILFAPGQYLMLIVQGNHLPFSIANAPNGDGILELHVQYIAESDNARALFRQLHVGADIEVSLAGGESVLELDDPRPLLLIAAGTGFAQMKSIIEASLALHPERPIHLWWAARARSELYMEWQARQWAEQNEHFSFTPVVELPGEDDFDGVVERIDNALHDRVHRADEASIFIAGSPGMVYAVVDTLARIEPMAKRIFSDVFSYAPRLKGQDDGS</sequence>
<organism evidence="5 6">
    <name type="scientific">Kushneria konosiri</name>
    <dbReference type="NCBI Taxonomy" id="698828"/>
    <lineage>
        <taxon>Bacteria</taxon>
        <taxon>Pseudomonadati</taxon>
        <taxon>Pseudomonadota</taxon>
        <taxon>Gammaproteobacteria</taxon>
        <taxon>Oceanospirillales</taxon>
        <taxon>Halomonadaceae</taxon>
        <taxon>Kushneria</taxon>
    </lineage>
</organism>
<proteinExistence type="inferred from homology"/>
<dbReference type="EMBL" id="CP021323">
    <property type="protein sequence ID" value="ARS51922.1"/>
    <property type="molecule type" value="Genomic_DNA"/>
</dbReference>
<dbReference type="PRINTS" id="PR00410">
    <property type="entry name" value="PHEHYDRXLASE"/>
</dbReference>
<evidence type="ECO:0000313" key="5">
    <source>
        <dbReference type="EMBL" id="ARS51922.1"/>
    </source>
</evidence>
<accession>A0A2Z2H3U9</accession>
<dbReference type="InterPro" id="IPR039261">
    <property type="entry name" value="FNR_nucleotide-bd"/>
</dbReference>
<keyword evidence="1" id="KW-0560">Oxidoreductase</keyword>
<dbReference type="GO" id="GO:0016491">
    <property type="term" value="F:oxidoreductase activity"/>
    <property type="evidence" value="ECO:0007669"/>
    <property type="project" value="UniProtKB-KW"/>
</dbReference>
<reference evidence="5 6" key="1">
    <citation type="journal article" date="2017" name="Int. J. Syst. Evol. Microbiol.">
        <title>Kushneria konosiri sp. nov., isolated from the Korean salt-fermented seafood Daemi-jeot.</title>
        <authorList>
            <person name="Yun J.H."/>
            <person name="Park S.K."/>
            <person name="Lee J.Y."/>
            <person name="Jung M.J."/>
            <person name="Bae J.W."/>
        </authorList>
    </citation>
    <scope>NUCLEOTIDE SEQUENCE [LARGE SCALE GENOMIC DNA]</scope>
    <source>
        <strain evidence="5 6">X49</strain>
    </source>
</reference>
<dbReference type="PROSITE" id="PS51384">
    <property type="entry name" value="FAD_FR"/>
    <property type="match status" value="1"/>
</dbReference>
<dbReference type="SUPFAM" id="SSF52343">
    <property type="entry name" value="Ferredoxin reductase-like, C-terminal NADP-linked domain"/>
    <property type="match status" value="1"/>
</dbReference>
<keyword evidence="2" id="KW-0455">Luminescence</keyword>
<feature type="domain" description="FAD-binding FR-type" evidence="4">
    <location>
        <begin position="44"/>
        <end position="142"/>
    </location>
</feature>
<evidence type="ECO:0000256" key="2">
    <source>
        <dbReference type="ARBA" id="ARBA00023223"/>
    </source>
</evidence>
<dbReference type="PANTHER" id="PTHR47354">
    <property type="entry name" value="NADH OXIDOREDUCTASE HCR"/>
    <property type="match status" value="1"/>
</dbReference>
<name>A0A2Z2H3U9_9GAMM</name>
<gene>
    <name evidence="5" type="ORF">B9G99_02615</name>
</gene>
<evidence type="ECO:0000256" key="1">
    <source>
        <dbReference type="ARBA" id="ARBA00023002"/>
    </source>
</evidence>
<dbReference type="InterPro" id="IPR017938">
    <property type="entry name" value="Riboflavin_synthase-like_b-brl"/>
</dbReference>
<dbReference type="Pfam" id="PF00175">
    <property type="entry name" value="NAD_binding_1"/>
    <property type="match status" value="1"/>
</dbReference>
<dbReference type="Gene3D" id="3.40.50.80">
    <property type="entry name" value="Nucleotide-binding domain of ferredoxin-NADP reductase (FNR) module"/>
    <property type="match status" value="1"/>
</dbReference>
<dbReference type="InterPro" id="IPR050415">
    <property type="entry name" value="MRET"/>
</dbReference>
<dbReference type="Pfam" id="PF00970">
    <property type="entry name" value="FAD_binding_6"/>
    <property type="match status" value="1"/>
</dbReference>
<evidence type="ECO:0000313" key="6">
    <source>
        <dbReference type="Proteomes" id="UP000250025"/>
    </source>
</evidence>
<dbReference type="GO" id="GO:0008218">
    <property type="term" value="P:bioluminescence"/>
    <property type="evidence" value="ECO:0007669"/>
    <property type="project" value="UniProtKB-KW"/>
</dbReference>
<dbReference type="AlphaFoldDB" id="A0A2Z2H3U9"/>
<dbReference type="InterPro" id="IPR001433">
    <property type="entry name" value="OxRdtase_FAD/NAD-bd"/>
</dbReference>
<dbReference type="Gene3D" id="2.40.30.10">
    <property type="entry name" value="Translation factors"/>
    <property type="match status" value="1"/>
</dbReference>
<dbReference type="Proteomes" id="UP000250025">
    <property type="component" value="Chromosome"/>
</dbReference>
<dbReference type="PANTHER" id="PTHR47354:SF7">
    <property type="entry name" value="NAD(P)H-FLAVIN REDUCTASE"/>
    <property type="match status" value="1"/>
</dbReference>
<dbReference type="InterPro" id="IPR008333">
    <property type="entry name" value="Cbr1-like_FAD-bd_dom"/>
</dbReference>
<protein>
    <recommendedName>
        <fullName evidence="4">FAD-binding FR-type domain-containing protein</fullName>
    </recommendedName>
</protein>
<evidence type="ECO:0000259" key="4">
    <source>
        <dbReference type="PROSITE" id="PS51384"/>
    </source>
</evidence>
<dbReference type="KEGG" id="kus:B9G99_02615"/>
<dbReference type="SUPFAM" id="SSF63380">
    <property type="entry name" value="Riboflavin synthase domain-like"/>
    <property type="match status" value="1"/>
</dbReference>
<comment type="similarity">
    <text evidence="3">Belongs to the Fre/LuxG FAD/NAD(P) flavoprotein oxidoreductase family.</text>
</comment>
<evidence type="ECO:0000256" key="3">
    <source>
        <dbReference type="ARBA" id="ARBA00038177"/>
    </source>
</evidence>
<keyword evidence="6" id="KW-1185">Reference proteome</keyword>